<evidence type="ECO:0000259" key="14">
    <source>
        <dbReference type="Pfam" id="PF01007"/>
    </source>
</evidence>
<keyword evidence="9 13" id="KW-0472">Membrane</keyword>
<dbReference type="InterPro" id="IPR014756">
    <property type="entry name" value="Ig_E-set"/>
</dbReference>
<dbReference type="Pfam" id="PF17655">
    <property type="entry name" value="IRK_C"/>
    <property type="match status" value="1"/>
</dbReference>
<dbReference type="GO" id="GO:0034765">
    <property type="term" value="P:regulation of monoatomic ion transmembrane transport"/>
    <property type="evidence" value="ECO:0007669"/>
    <property type="project" value="TreeGrafter"/>
</dbReference>
<evidence type="ECO:0000256" key="5">
    <source>
        <dbReference type="ARBA" id="ARBA00022882"/>
    </source>
</evidence>
<dbReference type="AlphaFoldDB" id="A0AAV1IIK1"/>
<keyword evidence="4 11" id="KW-0812">Transmembrane</keyword>
<evidence type="ECO:0000256" key="8">
    <source>
        <dbReference type="ARBA" id="ARBA00023065"/>
    </source>
</evidence>
<evidence type="ECO:0000256" key="6">
    <source>
        <dbReference type="ARBA" id="ARBA00022958"/>
    </source>
</evidence>
<keyword evidence="5 11" id="KW-0851">Voltage-gated channel</keyword>
<reference evidence="16 17" key="1">
    <citation type="submission" date="2023-10" db="EMBL/GenBank/DDBJ databases">
        <authorList>
            <person name="Maclean D."/>
            <person name="Macfadyen A."/>
        </authorList>
    </citation>
    <scope>NUCLEOTIDE SEQUENCE [LARGE SCALE GENOMIC DNA]</scope>
</reference>
<dbReference type="InterPro" id="IPR041647">
    <property type="entry name" value="IRK_C"/>
</dbReference>
<comment type="caution">
    <text evidence="16">The sequence shown here is derived from an EMBL/GenBank/DDBJ whole genome shotgun (WGS) entry which is preliminary data.</text>
</comment>
<keyword evidence="3 11" id="KW-0633">Potassium transport</keyword>
<evidence type="ECO:0000313" key="17">
    <source>
        <dbReference type="Proteomes" id="UP001314263"/>
    </source>
</evidence>
<keyword evidence="8 11" id="KW-0406">Ion transport</keyword>
<dbReference type="EMBL" id="CAUYUE010000015">
    <property type="protein sequence ID" value="CAK0786641.1"/>
    <property type="molecule type" value="Genomic_DNA"/>
</dbReference>
<evidence type="ECO:0000256" key="12">
    <source>
        <dbReference type="SAM" id="MobiDB-lite"/>
    </source>
</evidence>
<comment type="subcellular location">
    <subcellularLocation>
        <location evidence="1 11">Membrane</location>
        <topology evidence="1 11">Multi-pass membrane protein</topology>
    </subcellularLocation>
</comment>
<dbReference type="PANTHER" id="PTHR11767:SF102">
    <property type="entry name" value="INWARDLY RECTIFYING POTASSIUM CHANNEL 1, ISOFORM F"/>
    <property type="match status" value="1"/>
</dbReference>
<dbReference type="GO" id="GO:0005242">
    <property type="term" value="F:inward rectifier potassium channel activity"/>
    <property type="evidence" value="ECO:0007669"/>
    <property type="project" value="InterPro"/>
</dbReference>
<dbReference type="GO" id="GO:0034702">
    <property type="term" value="C:monoatomic ion channel complex"/>
    <property type="evidence" value="ECO:0007669"/>
    <property type="project" value="UniProtKB-KW"/>
</dbReference>
<dbReference type="Gene3D" id="1.10.287.70">
    <property type="match status" value="1"/>
</dbReference>
<dbReference type="Gene3D" id="2.60.40.1400">
    <property type="entry name" value="G protein-activated inward rectifier potassium channel 1"/>
    <property type="match status" value="1"/>
</dbReference>
<evidence type="ECO:0000259" key="15">
    <source>
        <dbReference type="Pfam" id="PF17655"/>
    </source>
</evidence>
<evidence type="ECO:0000256" key="10">
    <source>
        <dbReference type="ARBA" id="ARBA00023303"/>
    </source>
</evidence>
<dbReference type="InterPro" id="IPR040445">
    <property type="entry name" value="Kir_TM"/>
</dbReference>
<sequence>MTAARASFRKSTSFRAVLDVVDRSSRTLQRLGSFSLRRNKPTRWGTIGVRKTLADDVTFRLFDMEWASLIFIVVALYMCVSAVFAIFFWAILVMHEGVSDDLLGDFSHISVAEGCFWLSVTNLVTIGYGSISPSTRVGYTLCTVEHFAGLMMSSCLLGIVFARASIPTAKMAFSKVCLITTRNGKPHLLVRIGNTRGNFLLHPEIRISYFQKLVTYEGESTMKGQRCEVVDHTALAPSLVISHEITETSPLHGLSIEDIQAANGAIFVSVAATDDNHLQSVYARTIYRPSDILFNRRYQDVLVSQNGRQFVDFARFHETLPIDEKPPPQTLQGDVQEPVTPTRSRSRSPDQAKMQHADILGHFNELAKAETDDALLTREEQLMSCKSLPALGISREDLRRRMISSLKPIAEKDEGSLGSRRLGAIQECPT</sequence>
<feature type="transmembrane region" description="Helical" evidence="13">
    <location>
        <begin position="69"/>
        <end position="92"/>
    </location>
</feature>
<dbReference type="PRINTS" id="PR01320">
    <property type="entry name" value="KIRCHANNEL"/>
</dbReference>
<keyword evidence="2 11" id="KW-0813">Transport</keyword>
<evidence type="ECO:0000256" key="7">
    <source>
        <dbReference type="ARBA" id="ARBA00022989"/>
    </source>
</evidence>
<dbReference type="PANTHER" id="PTHR11767">
    <property type="entry name" value="INWARD RECTIFIER POTASSIUM CHANNEL"/>
    <property type="match status" value="1"/>
</dbReference>
<dbReference type="GO" id="GO:1990573">
    <property type="term" value="P:potassium ion import across plasma membrane"/>
    <property type="evidence" value="ECO:0007669"/>
    <property type="project" value="TreeGrafter"/>
</dbReference>
<dbReference type="InterPro" id="IPR013518">
    <property type="entry name" value="K_chnl_inward-rec_Kir_cyto"/>
</dbReference>
<dbReference type="SUPFAM" id="SSF81324">
    <property type="entry name" value="Voltage-gated potassium channels"/>
    <property type="match status" value="1"/>
</dbReference>
<keyword evidence="6 11" id="KW-0630">Potassium</keyword>
<evidence type="ECO:0000256" key="1">
    <source>
        <dbReference type="ARBA" id="ARBA00004141"/>
    </source>
</evidence>
<proteinExistence type="inferred from homology"/>
<feature type="domain" description="Potassium channel inwardly rectifying transmembrane" evidence="14">
    <location>
        <begin position="55"/>
        <end position="165"/>
    </location>
</feature>
<feature type="domain" description="Inward rectifier potassium channel C-terminal" evidence="15">
    <location>
        <begin position="172"/>
        <end position="323"/>
    </location>
</feature>
<protein>
    <submittedName>
        <fullName evidence="16">Uncharacterized protein</fullName>
    </submittedName>
</protein>
<feature type="region of interest" description="Disordered" evidence="12">
    <location>
        <begin position="321"/>
        <end position="354"/>
    </location>
</feature>
<gene>
    <name evidence="16" type="ORF">CVIRNUC_009855</name>
</gene>
<keyword evidence="17" id="KW-1185">Reference proteome</keyword>
<evidence type="ECO:0000256" key="9">
    <source>
        <dbReference type="ARBA" id="ARBA00023136"/>
    </source>
</evidence>
<feature type="transmembrane region" description="Helical" evidence="13">
    <location>
        <begin position="147"/>
        <end position="166"/>
    </location>
</feature>
<keyword evidence="10 11" id="KW-0407">Ion channel</keyword>
<dbReference type="InterPro" id="IPR016449">
    <property type="entry name" value="K_chnl_inward-rec_Kir"/>
</dbReference>
<keyword evidence="7 13" id="KW-1133">Transmembrane helix</keyword>
<evidence type="ECO:0000256" key="3">
    <source>
        <dbReference type="ARBA" id="ARBA00022538"/>
    </source>
</evidence>
<evidence type="ECO:0000256" key="4">
    <source>
        <dbReference type="ARBA" id="ARBA00022692"/>
    </source>
</evidence>
<evidence type="ECO:0000256" key="11">
    <source>
        <dbReference type="RuleBase" id="RU003822"/>
    </source>
</evidence>
<dbReference type="Pfam" id="PF01007">
    <property type="entry name" value="IRK"/>
    <property type="match status" value="1"/>
</dbReference>
<comment type="similarity">
    <text evidence="11">Belongs to the inward rectifier-type potassium channel (TC 1.A.2.1) family.</text>
</comment>
<evidence type="ECO:0000313" key="16">
    <source>
        <dbReference type="EMBL" id="CAK0786641.1"/>
    </source>
</evidence>
<dbReference type="GO" id="GO:0005886">
    <property type="term" value="C:plasma membrane"/>
    <property type="evidence" value="ECO:0007669"/>
    <property type="project" value="TreeGrafter"/>
</dbReference>
<dbReference type="SUPFAM" id="SSF81296">
    <property type="entry name" value="E set domains"/>
    <property type="match status" value="1"/>
</dbReference>
<dbReference type="Proteomes" id="UP001314263">
    <property type="component" value="Unassembled WGS sequence"/>
</dbReference>
<name>A0AAV1IIK1_9CHLO</name>
<organism evidence="16 17">
    <name type="scientific">Coccomyxa viridis</name>
    <dbReference type="NCBI Taxonomy" id="1274662"/>
    <lineage>
        <taxon>Eukaryota</taxon>
        <taxon>Viridiplantae</taxon>
        <taxon>Chlorophyta</taxon>
        <taxon>core chlorophytes</taxon>
        <taxon>Trebouxiophyceae</taxon>
        <taxon>Trebouxiophyceae incertae sedis</taxon>
        <taxon>Coccomyxaceae</taxon>
        <taxon>Coccomyxa</taxon>
    </lineage>
</organism>
<evidence type="ECO:0000256" key="13">
    <source>
        <dbReference type="SAM" id="Phobius"/>
    </source>
</evidence>
<evidence type="ECO:0000256" key="2">
    <source>
        <dbReference type="ARBA" id="ARBA00022448"/>
    </source>
</evidence>
<accession>A0AAV1IIK1</accession>